<dbReference type="SUPFAM" id="SSF47769">
    <property type="entry name" value="SAM/Pointed domain"/>
    <property type="match status" value="1"/>
</dbReference>
<evidence type="ECO:0000256" key="21">
    <source>
        <dbReference type="SAM" id="MobiDB-lite"/>
    </source>
</evidence>
<keyword evidence="16" id="KW-0325">Glycoprotein</keyword>
<dbReference type="Gene3D" id="2.60.40.10">
    <property type="entry name" value="Immunoglobulins"/>
    <property type="match status" value="2"/>
</dbReference>
<reference evidence="28" key="3">
    <citation type="submission" date="2005-04" db="EMBL/GenBank/DDBJ databases">
        <title>Expressed genes in Ciona intestinalis.</title>
        <authorList>
            <person name="Satou Y."/>
        </authorList>
    </citation>
    <scope>NUCLEOTIDE SEQUENCE</scope>
</reference>
<dbReference type="Gene3D" id="3.30.200.20">
    <property type="entry name" value="Phosphorylase Kinase, domain 1"/>
    <property type="match status" value="1"/>
</dbReference>
<dbReference type="InterPro" id="IPR001660">
    <property type="entry name" value="SAM"/>
</dbReference>
<comment type="subcellular location">
    <subcellularLocation>
        <location evidence="1">Cell membrane</location>
        <topology evidence="1">Single-pass type I membrane protein</topology>
    </subcellularLocation>
</comment>
<dbReference type="PRINTS" id="PR00109">
    <property type="entry name" value="TYRKINASE"/>
</dbReference>
<proteinExistence type="evidence at transcript level"/>
<feature type="region of interest" description="Disordered" evidence="21">
    <location>
        <begin position="975"/>
        <end position="1002"/>
    </location>
</feature>
<evidence type="ECO:0000256" key="18">
    <source>
        <dbReference type="PIRSR" id="PIRSR000666-2"/>
    </source>
</evidence>
<feature type="domain" description="Protein kinase" evidence="24">
    <location>
        <begin position="615"/>
        <end position="875"/>
    </location>
</feature>
<dbReference type="PANTHER" id="PTHR46877:SF14">
    <property type="entry name" value="RECEPTOR PROTEIN-TYROSINE KINASE"/>
    <property type="match status" value="1"/>
</dbReference>
<dbReference type="Gene3D" id="2.10.50.10">
    <property type="entry name" value="Tumor Necrosis Factor Receptor, subunit A, domain 2"/>
    <property type="match status" value="1"/>
</dbReference>
<evidence type="ECO:0000256" key="22">
    <source>
        <dbReference type="SAM" id="Phobius"/>
    </source>
</evidence>
<dbReference type="CDD" id="cd00063">
    <property type="entry name" value="FN3"/>
    <property type="match status" value="2"/>
</dbReference>
<feature type="chain" id="PRO_5010392953" description="receptor protein-tyrosine kinase" evidence="23">
    <location>
        <begin position="17"/>
        <end position="1002"/>
    </location>
</feature>
<dbReference type="KEGG" id="cin:778589"/>
<dbReference type="PROSITE" id="PS00109">
    <property type="entry name" value="PROTEIN_KINASE_TYR"/>
    <property type="match status" value="1"/>
</dbReference>
<dbReference type="Pfam" id="PF25599">
    <property type="entry name" value="Ephrin_CRD"/>
    <property type="match status" value="1"/>
</dbReference>
<evidence type="ECO:0000256" key="19">
    <source>
        <dbReference type="PIRSR" id="PIRSR000666-3"/>
    </source>
</evidence>
<dbReference type="FunFam" id="2.60.40.10:FF:000059">
    <property type="entry name" value="Ephrin type-A receptor 6"/>
    <property type="match status" value="1"/>
</dbReference>
<keyword evidence="10" id="KW-0418">Kinase</keyword>
<name>Q4H3M5_CIOIN</name>
<dbReference type="InterPro" id="IPR016257">
    <property type="entry name" value="Tyr_kinase_ephrin_rcpt"/>
</dbReference>
<dbReference type="GO" id="GO:0005003">
    <property type="term" value="F:ephrin receptor activity"/>
    <property type="evidence" value="ECO:0007669"/>
    <property type="project" value="InterPro"/>
</dbReference>
<evidence type="ECO:0000256" key="20">
    <source>
        <dbReference type="PROSITE-ProRule" id="PRU10141"/>
    </source>
</evidence>
<keyword evidence="13 22" id="KW-0472">Membrane</keyword>
<evidence type="ECO:0000256" key="12">
    <source>
        <dbReference type="ARBA" id="ARBA00022989"/>
    </source>
</evidence>
<dbReference type="PROSITE" id="PS51550">
    <property type="entry name" value="EPH_LBD"/>
    <property type="match status" value="1"/>
</dbReference>
<keyword evidence="4" id="KW-0597">Phosphoprotein</keyword>
<protein>
    <recommendedName>
        <fullName evidence="2">receptor protein-tyrosine kinase</fullName>
        <ecNumber evidence="2">2.7.10.1</ecNumber>
    </recommendedName>
</protein>
<evidence type="ECO:0000256" key="16">
    <source>
        <dbReference type="ARBA" id="ARBA00023180"/>
    </source>
</evidence>
<dbReference type="Gene3D" id="1.10.150.50">
    <property type="entry name" value="Transcription Factor, Ets-1"/>
    <property type="match status" value="1"/>
</dbReference>
<keyword evidence="15 28" id="KW-0675">Receptor</keyword>
<dbReference type="InterPro" id="IPR013783">
    <property type="entry name" value="Ig-like_fold"/>
</dbReference>
<dbReference type="FunFam" id="2.60.40.10:FF:001217">
    <property type="entry name" value="phosphatidylinositol phosphatase PTPRQ isoform X2"/>
    <property type="match status" value="1"/>
</dbReference>
<feature type="active site" description="Proton acceptor" evidence="17">
    <location>
        <position position="739"/>
    </location>
</feature>
<dbReference type="EMBL" id="AB210397">
    <property type="protein sequence ID" value="BAE06402.1"/>
    <property type="molecule type" value="mRNA"/>
</dbReference>
<keyword evidence="8" id="KW-0677">Repeat</keyword>
<keyword evidence="9 18" id="KW-0547">Nucleotide-binding</keyword>
<keyword evidence="19" id="KW-1015">Disulfide bond</keyword>
<evidence type="ECO:0000256" key="5">
    <source>
        <dbReference type="ARBA" id="ARBA00022679"/>
    </source>
</evidence>
<dbReference type="InterPro" id="IPR020635">
    <property type="entry name" value="Tyr_kinase_cat_dom"/>
</dbReference>
<reference evidence="28" key="1">
    <citation type="journal article" date="2003" name="Dev. Genes Evol.">
        <title>Genomewide surveys of developmentally relevant genes in Ciona intestinalis.</title>
        <authorList>
            <person name="Satou Y."/>
            <person name="Satoh N."/>
        </authorList>
    </citation>
    <scope>NUCLEOTIDE SEQUENCE</scope>
</reference>
<dbReference type="InterPro" id="IPR001245">
    <property type="entry name" value="Ser-Thr/Tyr_kinase_cat_dom"/>
</dbReference>
<keyword evidence="3" id="KW-1003">Cell membrane</keyword>
<dbReference type="InterPro" id="IPR036116">
    <property type="entry name" value="FN3_sf"/>
</dbReference>
<keyword evidence="12 22" id="KW-1133">Transmembrane helix</keyword>
<dbReference type="Pfam" id="PF01404">
    <property type="entry name" value="Ephrin_lbd"/>
    <property type="match status" value="1"/>
</dbReference>
<dbReference type="InterPro" id="IPR001090">
    <property type="entry name" value="Ephrin_rcpt_lig-bd_dom"/>
</dbReference>
<evidence type="ECO:0000259" key="24">
    <source>
        <dbReference type="PROSITE" id="PS50011"/>
    </source>
</evidence>
<feature type="disulfide bond" evidence="19">
    <location>
        <begin position="96"/>
        <end position="99"/>
    </location>
</feature>
<dbReference type="SUPFAM" id="SSF56112">
    <property type="entry name" value="Protein kinase-like (PK-like)"/>
    <property type="match status" value="1"/>
</dbReference>
<evidence type="ECO:0000259" key="25">
    <source>
        <dbReference type="PROSITE" id="PS50105"/>
    </source>
</evidence>
<dbReference type="Pfam" id="PF14575">
    <property type="entry name" value="EphA2_TM"/>
    <property type="match status" value="1"/>
</dbReference>
<gene>
    <name evidence="28" type="primary">Ci-Eph3</name>
</gene>
<accession>Q4H3M5</accession>
<evidence type="ECO:0000256" key="3">
    <source>
        <dbReference type="ARBA" id="ARBA00022475"/>
    </source>
</evidence>
<dbReference type="SUPFAM" id="SSF49785">
    <property type="entry name" value="Galactose-binding domain-like"/>
    <property type="match status" value="1"/>
</dbReference>
<dbReference type="OrthoDB" id="5967223at2759"/>
<dbReference type="PIRSF" id="PIRSF000666">
    <property type="entry name" value="TyrPK_ephrin_receptor"/>
    <property type="match status" value="1"/>
</dbReference>
<evidence type="ECO:0000313" key="28">
    <source>
        <dbReference type="EMBL" id="BAE06402.1"/>
    </source>
</evidence>
<evidence type="ECO:0000256" key="14">
    <source>
        <dbReference type="ARBA" id="ARBA00023137"/>
    </source>
</evidence>
<evidence type="ECO:0000256" key="13">
    <source>
        <dbReference type="ARBA" id="ARBA00023136"/>
    </source>
</evidence>
<dbReference type="InterPro" id="IPR050449">
    <property type="entry name" value="Ephrin_rcpt_TKs"/>
</dbReference>
<dbReference type="GO" id="GO:0005886">
    <property type="term" value="C:plasma membrane"/>
    <property type="evidence" value="ECO:0007669"/>
    <property type="project" value="UniProtKB-SubCell"/>
</dbReference>
<dbReference type="Gene3D" id="2.60.120.260">
    <property type="entry name" value="Galactose-binding domain-like"/>
    <property type="match status" value="1"/>
</dbReference>
<dbReference type="Pfam" id="PF00536">
    <property type="entry name" value="SAM_1"/>
    <property type="match status" value="1"/>
</dbReference>
<keyword evidence="14" id="KW-0829">Tyrosine-protein kinase</keyword>
<dbReference type="InterPro" id="IPR011009">
    <property type="entry name" value="Kinase-like_dom_sf"/>
</dbReference>
<evidence type="ECO:0000256" key="23">
    <source>
        <dbReference type="SAM" id="SignalP"/>
    </source>
</evidence>
<sequence>MFFLFIVFYCISIVTGEIHVLYNTKVATSDLDWALHPTYGAWEELSGLDVDGNTIRYHQVCNTGMDEQDNWVRSPFIDAKSAQRIYMDIEFSVMKCEECRETFALYYYPSSSDTATTTFPPWRENPYIKIDTLAAGERFDSETVGAEGINKKTLVIGPLSRRGFYIAAQDQGACMSIMSLKLYYYHCEETTHNLAYFPNTISGGGIAELVSQSGKCVSNSVYANEVPKYRCNIYGEWQVPTGSCQCRAGYEPNTQLTACTGCMVGKYKSTNGNTPCQVCPQHSVTHSTSASHCTCVAGHYRAENDPISQACTRPPTKPRNVTHVQNKTSLLLSWVPPSTTGGRTDIYYSISCELCDSEHENCQPCNVDVQYRPSNHQHTTTTYMEVSNLNPFSCYKFKVSSSNGVSRVSVEPEQFELIKICTNAAAPSAVTGLKFIWIGEVSATLSWLPPTHSNKIVGYEVQLFQNNQRLKLTKIMEVSTPNVTINGLNPGWKYVVMVRACNNDGCGQFSEKLQLVTYDKGSEPESIVEGSTTWIGGVIGGVLVIVIIIIVVMIKRRQTDKKKRKEIQARTKLNENTQQLNQSSFLQTAGRTYVDYRDPHNGVKEIATEIDQTRIKIDSVIGRGEFGEVCRGKMLTGKTTTSVAVKRLKHGASLIDHTNFLREACTMAQFKDPNIIQLKGVVTKSIPAMIITEFMEHGSLDKFLQARSGQPTVLQLLEMLRGIASGMKYLSSMKYVHRDLAARNILVNSQLVCKVSDFGLSRTLENDPQATYTTQGGKIALRWTAPESIRCRQFTSASDVWSYGIVMWEVMSYGEKPYWDMSNEVVTEVLEDGYRLPSPEGCPTPVHSLMLKCWSYEPKRRPTLLEIIKTLDHFIKQPSSLQDDMEADASAPLLKPDSPNSIQDVSTLDEWLDMVKLGRYRRSFHNNGINDLESLAHISESELDRLGIASPSHRTRLQGGINTLRQHLVEVNEVQSSSNAPYDAHASTLPIAHGKPSNPVAV</sequence>
<dbReference type="CDD" id="cd10319">
    <property type="entry name" value="EphR_LBD"/>
    <property type="match status" value="1"/>
</dbReference>
<dbReference type="SMART" id="SM00615">
    <property type="entry name" value="EPH_lbd"/>
    <property type="match status" value="1"/>
</dbReference>
<dbReference type="EC" id="2.7.10.1" evidence="2"/>
<dbReference type="PROSITE" id="PS50011">
    <property type="entry name" value="PROTEIN_KINASE_DOM"/>
    <property type="match status" value="1"/>
</dbReference>
<evidence type="ECO:0000256" key="10">
    <source>
        <dbReference type="ARBA" id="ARBA00022777"/>
    </source>
</evidence>
<dbReference type="SMART" id="SM01411">
    <property type="entry name" value="Ephrin_rec_like"/>
    <property type="match status" value="1"/>
</dbReference>
<evidence type="ECO:0000256" key="11">
    <source>
        <dbReference type="ARBA" id="ARBA00022840"/>
    </source>
</evidence>
<evidence type="ECO:0000256" key="2">
    <source>
        <dbReference type="ARBA" id="ARBA00011902"/>
    </source>
</evidence>
<accession>A0A1W2VRN8</accession>
<dbReference type="InterPro" id="IPR017441">
    <property type="entry name" value="Protein_kinase_ATP_BS"/>
</dbReference>
<dbReference type="InterPro" id="IPR013761">
    <property type="entry name" value="SAM/pointed_sf"/>
</dbReference>
<feature type="signal peptide" evidence="23">
    <location>
        <begin position="1"/>
        <end position="16"/>
    </location>
</feature>
<feature type="disulfide bond" evidence="19">
    <location>
        <begin position="61"/>
        <end position="174"/>
    </location>
</feature>
<dbReference type="FunFam" id="1.10.510.10:FF:000268">
    <property type="entry name" value="Receptor protein-tyrosine kinase"/>
    <property type="match status" value="1"/>
</dbReference>
<dbReference type="SMART" id="SM00219">
    <property type="entry name" value="TyrKc"/>
    <property type="match status" value="1"/>
</dbReference>
<dbReference type="SMART" id="SM00060">
    <property type="entry name" value="FN3"/>
    <property type="match status" value="2"/>
</dbReference>
<feature type="domain" description="Fibronectin type-III" evidence="26">
    <location>
        <begin position="314"/>
        <end position="425"/>
    </location>
</feature>
<evidence type="ECO:0000259" key="27">
    <source>
        <dbReference type="PROSITE" id="PS51550"/>
    </source>
</evidence>
<dbReference type="InterPro" id="IPR027936">
    <property type="entry name" value="Eph_TM"/>
</dbReference>
<evidence type="ECO:0000256" key="7">
    <source>
        <dbReference type="ARBA" id="ARBA00022729"/>
    </source>
</evidence>
<dbReference type="PROSITE" id="PS50853">
    <property type="entry name" value="FN3"/>
    <property type="match status" value="2"/>
</dbReference>
<dbReference type="InterPro" id="IPR000719">
    <property type="entry name" value="Prot_kinase_dom"/>
</dbReference>
<evidence type="ECO:0000256" key="1">
    <source>
        <dbReference type="ARBA" id="ARBA00004251"/>
    </source>
</evidence>
<feature type="transmembrane region" description="Helical" evidence="22">
    <location>
        <begin position="534"/>
        <end position="554"/>
    </location>
</feature>
<dbReference type="SUPFAM" id="SSF49265">
    <property type="entry name" value="Fibronectin type III"/>
    <property type="match status" value="1"/>
</dbReference>
<keyword evidence="11 18" id="KW-0067">ATP-binding</keyword>
<dbReference type="AlphaFoldDB" id="Q4H3M5"/>
<keyword evidence="6 22" id="KW-0812">Transmembrane</keyword>
<dbReference type="SMART" id="SM00454">
    <property type="entry name" value="SAM"/>
    <property type="match status" value="1"/>
</dbReference>
<evidence type="ECO:0000256" key="15">
    <source>
        <dbReference type="ARBA" id="ARBA00023170"/>
    </source>
</evidence>
<dbReference type="PROSITE" id="PS00107">
    <property type="entry name" value="PROTEIN_KINASE_ATP"/>
    <property type="match status" value="1"/>
</dbReference>
<organism evidence="28">
    <name type="scientific">Ciona intestinalis</name>
    <name type="common">Transparent sea squirt</name>
    <name type="synonym">Ascidia intestinalis</name>
    <dbReference type="NCBI Taxonomy" id="7719"/>
    <lineage>
        <taxon>Eukaryota</taxon>
        <taxon>Metazoa</taxon>
        <taxon>Chordata</taxon>
        <taxon>Tunicata</taxon>
        <taxon>Ascidiacea</taxon>
        <taxon>Phlebobranchia</taxon>
        <taxon>Cionidae</taxon>
        <taxon>Ciona</taxon>
    </lineage>
</organism>
<dbReference type="Pfam" id="PF00041">
    <property type="entry name" value="fn3"/>
    <property type="match status" value="2"/>
</dbReference>
<dbReference type="Gene3D" id="2.60.40.1770">
    <property type="entry name" value="ephrin a2 ectodomain"/>
    <property type="match status" value="1"/>
</dbReference>
<evidence type="ECO:0000256" key="17">
    <source>
        <dbReference type="PIRSR" id="PIRSR000666-1"/>
    </source>
</evidence>
<dbReference type="PANTHER" id="PTHR46877">
    <property type="entry name" value="EPH RECEPTOR A5"/>
    <property type="match status" value="1"/>
</dbReference>
<dbReference type="FunFam" id="2.10.50.10:FF:000001">
    <property type="entry name" value="Ephrin type-A receptor 5"/>
    <property type="match status" value="1"/>
</dbReference>
<reference evidence="28" key="2">
    <citation type="journal article" date="2004" name="Development">
        <title>Gene expression profiles of transcription factors and signaling molecules in the ascidian embryo: towards a comprehensive understanding of gene networks.</title>
        <authorList>
            <person name="Imai K.S."/>
            <person name="Hino K."/>
            <person name="Yagi K."/>
            <person name="Satoh N."/>
            <person name="Satou Y."/>
        </authorList>
    </citation>
    <scope>NUCLEOTIDE SEQUENCE</scope>
</reference>
<evidence type="ECO:0000256" key="8">
    <source>
        <dbReference type="ARBA" id="ARBA00022737"/>
    </source>
</evidence>
<dbReference type="PROSITE" id="PS50105">
    <property type="entry name" value="SAM_DOMAIN"/>
    <property type="match status" value="1"/>
</dbReference>
<feature type="binding site" evidence="18">
    <location>
        <begin position="621"/>
        <end position="629"/>
    </location>
    <ligand>
        <name>ATP</name>
        <dbReference type="ChEBI" id="CHEBI:30616"/>
    </ligand>
</feature>
<evidence type="ECO:0000256" key="4">
    <source>
        <dbReference type="ARBA" id="ARBA00022553"/>
    </source>
</evidence>
<dbReference type="InterPro" id="IPR003961">
    <property type="entry name" value="FN3_dom"/>
</dbReference>
<dbReference type="Gene3D" id="1.10.510.10">
    <property type="entry name" value="Transferase(Phosphotransferase) domain 1"/>
    <property type="match status" value="1"/>
</dbReference>
<dbReference type="Pfam" id="PF07714">
    <property type="entry name" value="PK_Tyr_Ser-Thr"/>
    <property type="match status" value="1"/>
</dbReference>
<evidence type="ECO:0000256" key="6">
    <source>
        <dbReference type="ARBA" id="ARBA00022692"/>
    </source>
</evidence>
<keyword evidence="5" id="KW-0808">Transferase</keyword>
<dbReference type="GO" id="GO:0005524">
    <property type="term" value="F:ATP binding"/>
    <property type="evidence" value="ECO:0007669"/>
    <property type="project" value="UniProtKB-UniRule"/>
</dbReference>
<feature type="binding site" evidence="18 20">
    <location>
        <position position="646"/>
    </location>
    <ligand>
        <name>ATP</name>
        <dbReference type="ChEBI" id="CHEBI:30616"/>
    </ligand>
</feature>
<dbReference type="InterPro" id="IPR008266">
    <property type="entry name" value="Tyr_kinase_AS"/>
</dbReference>
<evidence type="ECO:0000256" key="9">
    <source>
        <dbReference type="ARBA" id="ARBA00022741"/>
    </source>
</evidence>
<feature type="domain" description="Eph LBD" evidence="27">
    <location>
        <begin position="18"/>
        <end position="192"/>
    </location>
</feature>
<feature type="domain" description="Fibronectin type-III" evidence="26">
    <location>
        <begin position="426"/>
        <end position="520"/>
    </location>
</feature>
<evidence type="ECO:0000259" key="26">
    <source>
        <dbReference type="PROSITE" id="PS50853"/>
    </source>
</evidence>
<keyword evidence="7 23" id="KW-0732">Signal</keyword>
<feature type="domain" description="SAM" evidence="25">
    <location>
        <begin position="903"/>
        <end position="967"/>
    </location>
</feature>
<dbReference type="InterPro" id="IPR008979">
    <property type="entry name" value="Galactose-bd-like_sf"/>
</dbReference>